<dbReference type="KEGG" id="pcb:PCHAS_1435600"/>
<feature type="signal peptide" evidence="4">
    <location>
        <begin position="1"/>
        <end position="25"/>
    </location>
</feature>
<dbReference type="GO" id="GO:0005886">
    <property type="term" value="C:plasma membrane"/>
    <property type="evidence" value="ECO:0007669"/>
    <property type="project" value="UniProtKB-SubCell"/>
</dbReference>
<evidence type="ECO:0000313" key="5">
    <source>
        <dbReference type="EMBL" id="SCM26415.1"/>
    </source>
</evidence>
<dbReference type="OrthoDB" id="446173at2759"/>
<evidence type="ECO:0000256" key="2">
    <source>
        <dbReference type="ARBA" id="ARBA00022475"/>
    </source>
</evidence>
<dbReference type="SUPFAM" id="SSF82895">
    <property type="entry name" value="TSP-1 type 1 repeat"/>
    <property type="match status" value="1"/>
</dbReference>
<keyword evidence="8" id="KW-1185">Reference proteome</keyword>
<dbReference type="Proteomes" id="UP000195489">
    <property type="component" value="Chromosome 14"/>
</dbReference>
<proteinExistence type="predicted"/>
<dbReference type="Pfam" id="PF00090">
    <property type="entry name" value="TSP_1"/>
    <property type="match status" value="1"/>
</dbReference>
<evidence type="ECO:0000313" key="10">
    <source>
        <dbReference type="Proteomes" id="UP000507163"/>
    </source>
</evidence>
<dbReference type="Gene3D" id="2.20.100.10">
    <property type="entry name" value="Thrombospondin type-1 (TSP1) repeat"/>
    <property type="match status" value="1"/>
</dbReference>
<evidence type="ECO:0000313" key="6">
    <source>
        <dbReference type="EMBL" id="SCN63162.1"/>
    </source>
</evidence>
<accession>A0A077TV36</accession>
<reference evidence="9 10" key="3">
    <citation type="submission" date="2016-08" db="EMBL/GenBank/DDBJ databases">
        <authorList>
            <consortium name="Pathogen Informatics"/>
        </authorList>
    </citation>
    <scope>NUCLEOTIDE SEQUENCE [LARGE SCALE GENOMIC DNA]</scope>
    <source>
        <strain evidence="5 10">AJ</strain>
        <strain evidence="7">AS</strain>
        <strain evidence="6 9">CB</strain>
    </source>
</reference>
<reference evidence="7" key="2">
    <citation type="submission" date="2014-05" db="EMBL/GenBank/DDBJ databases">
        <authorList>
            <person name="Aslett M.A."/>
            <person name="De Silva N."/>
        </authorList>
    </citation>
    <scope>NUCLEOTIDE SEQUENCE</scope>
    <source>
        <strain evidence="7">AS</strain>
    </source>
</reference>
<reference evidence="7 8" key="1">
    <citation type="journal article" date="2014" name="BMC Biol.">
        <title>A comprehensive evaluation of rodent malaria parasite genomes and gene expression.</title>
        <authorList>
            <person name="Otto T.D."/>
            <person name="Bohme U."/>
            <person name="Jackson A.P."/>
            <person name="Hunt M."/>
            <person name="Franke-Fayard B."/>
            <person name="Hoeijmakers W.A."/>
            <person name="Religa A.A."/>
            <person name="Robertson L."/>
            <person name="Sanders M."/>
            <person name="Ogun S.A."/>
            <person name="Cunningham D."/>
            <person name="Erhart A."/>
            <person name="Billker O."/>
            <person name="Khan S.M."/>
            <person name="Stunnenberg H.G."/>
            <person name="Langhorne J."/>
            <person name="Holder A.A."/>
            <person name="Waters A.P."/>
            <person name="Newbold C.I."/>
            <person name="Pain A."/>
            <person name="Berriman M."/>
            <person name="Janse C.J."/>
        </authorList>
    </citation>
    <scope>NUCLEOTIDE SEQUENCE [LARGE SCALE GENOMIC DNA]</scope>
    <source>
        <strain evidence="7 8">AS</strain>
    </source>
</reference>
<evidence type="ECO:0000313" key="7">
    <source>
        <dbReference type="EMBL" id="VTZ71034.1"/>
    </source>
</evidence>
<dbReference type="EMBL" id="LT608166">
    <property type="protein sequence ID" value="SCN63162.1"/>
    <property type="molecule type" value="Genomic_DNA"/>
</dbReference>
<gene>
    <name evidence="5" type="primary">TRAMP</name>
    <name evidence="5" type="ORF">PCHAJ_000452600</name>
    <name evidence="7" type="ORF">PCHAS_1435600</name>
    <name evidence="6" type="ORF">PCHCB_000457400</name>
</gene>
<dbReference type="InterPro" id="IPR036383">
    <property type="entry name" value="TSP1_rpt_sf"/>
</dbReference>
<evidence type="ECO:0000313" key="9">
    <source>
        <dbReference type="Proteomes" id="UP000195489"/>
    </source>
</evidence>
<evidence type="ECO:0000313" key="8">
    <source>
        <dbReference type="Proteomes" id="UP000071118"/>
    </source>
</evidence>
<sequence length="349" mass="40875">MIKIGRFPIILISFFFMTLHKEICGEIDMRQSEDPVVQLLQTTPNYKVVVLEPECFINPKTQKLMNNGNYKDEENFDRKEFLMYNYIVINNYEFSNAKSLEIYSAKDKNITNYLILTFYIEGLNFSVNKNFLYDIFLHLSTSGDNKKMECTNKYFDVSLLKSIDVLSPSELEILSDPIKFTMGTDSGSFRVNITQMFMDDTWKAFIKNKISFLIKPEGDCYVLLEDRLNKPTLVIEKISSFYTEWGEWSECTMECNHPDNVQIRERRCIHPNGDCFKGDLKESRPCNIPLPPCYSLFENKDSSTLKIMMVALPIFIVICVFIILYRIFYAKKGTEKELYENVAGRFMYE</sequence>
<dbReference type="GeneID" id="3488437"/>
<dbReference type="Proteomes" id="UP000507163">
    <property type="component" value="Chromosome 14"/>
</dbReference>
<dbReference type="EMBL" id="LK022891">
    <property type="protein sequence ID" value="VTZ71034.1"/>
    <property type="molecule type" value="Genomic_DNA"/>
</dbReference>
<feature type="transmembrane region" description="Helical" evidence="3">
    <location>
        <begin position="307"/>
        <end position="328"/>
    </location>
</feature>
<evidence type="ECO:0000256" key="1">
    <source>
        <dbReference type="ARBA" id="ARBA00004236"/>
    </source>
</evidence>
<evidence type="ECO:0000256" key="4">
    <source>
        <dbReference type="SAM" id="SignalP"/>
    </source>
</evidence>
<dbReference type="RefSeq" id="XP_735441.2">
    <property type="nucleotide sequence ID" value="XM_730348.2"/>
</dbReference>
<feature type="chain" id="PRO_5014501775" evidence="4">
    <location>
        <begin position="26"/>
        <end position="349"/>
    </location>
</feature>
<keyword evidence="2" id="KW-1003">Cell membrane</keyword>
<keyword evidence="4" id="KW-0732">Signal</keyword>
<dbReference type="InterPro" id="IPR000884">
    <property type="entry name" value="TSP1_rpt"/>
</dbReference>
<keyword evidence="3" id="KW-0472">Membrane</keyword>
<dbReference type="PROSITE" id="PS50092">
    <property type="entry name" value="TSP1"/>
    <property type="match status" value="1"/>
</dbReference>
<dbReference type="SMART" id="SM00209">
    <property type="entry name" value="TSP1"/>
    <property type="match status" value="1"/>
</dbReference>
<evidence type="ECO:0000256" key="3">
    <source>
        <dbReference type="SAM" id="Phobius"/>
    </source>
</evidence>
<keyword evidence="3" id="KW-1133">Transmembrane helix</keyword>
<dbReference type="AlphaFoldDB" id="A0A077TV36"/>
<name>A0A077TV36_PLACU</name>
<protein>
    <submittedName>
        <fullName evidence="5">Thrombospondin-related apical membrane protein, putative</fullName>
    </submittedName>
</protein>
<dbReference type="VEuPathDB" id="PlasmoDB:PCHAS_1435600"/>
<dbReference type="Proteomes" id="UP000071118">
    <property type="component" value="Chromosome 14"/>
</dbReference>
<comment type="subcellular location">
    <subcellularLocation>
        <location evidence="1">Cell membrane</location>
    </subcellularLocation>
</comment>
<keyword evidence="3" id="KW-0812">Transmembrane</keyword>
<dbReference type="EMBL" id="LT608180">
    <property type="protein sequence ID" value="SCM26415.1"/>
    <property type="molecule type" value="Genomic_DNA"/>
</dbReference>
<organism evidence="5 10">
    <name type="scientific">Plasmodium chabaudi chabaudi</name>
    <dbReference type="NCBI Taxonomy" id="31271"/>
    <lineage>
        <taxon>Eukaryota</taxon>
        <taxon>Sar</taxon>
        <taxon>Alveolata</taxon>
        <taxon>Apicomplexa</taxon>
        <taxon>Aconoidasida</taxon>
        <taxon>Haemosporida</taxon>
        <taxon>Plasmodiidae</taxon>
        <taxon>Plasmodium</taxon>
        <taxon>Plasmodium (Vinckeia)</taxon>
    </lineage>
</organism>